<dbReference type="OrthoDB" id="3021178at2759"/>
<evidence type="ECO:0000313" key="2">
    <source>
        <dbReference type="EMBL" id="KDQ49670.1"/>
    </source>
</evidence>
<reference evidence="3" key="1">
    <citation type="journal article" date="2014" name="Proc. Natl. Acad. Sci. U.S.A.">
        <title>Extensive sampling of basidiomycete genomes demonstrates inadequacy of the white-rot/brown-rot paradigm for wood decay fungi.</title>
        <authorList>
            <person name="Riley R."/>
            <person name="Salamov A.A."/>
            <person name="Brown D.W."/>
            <person name="Nagy L.G."/>
            <person name="Floudas D."/>
            <person name="Held B.W."/>
            <person name="Levasseur A."/>
            <person name="Lombard V."/>
            <person name="Morin E."/>
            <person name="Otillar R."/>
            <person name="Lindquist E.A."/>
            <person name="Sun H."/>
            <person name="LaButti K.M."/>
            <person name="Schmutz J."/>
            <person name="Jabbour D."/>
            <person name="Luo H."/>
            <person name="Baker S.E."/>
            <person name="Pisabarro A.G."/>
            <person name="Walton J.D."/>
            <person name="Blanchette R.A."/>
            <person name="Henrissat B."/>
            <person name="Martin F."/>
            <person name="Cullen D."/>
            <person name="Hibbett D.S."/>
            <person name="Grigoriev I.V."/>
        </authorList>
    </citation>
    <scope>NUCLEOTIDE SEQUENCE [LARGE SCALE GENOMIC DNA]</scope>
    <source>
        <strain evidence="3">MUCL 33604</strain>
    </source>
</reference>
<proteinExistence type="predicted"/>
<name>A0A067P770_9AGAM</name>
<dbReference type="InParanoid" id="A0A067P770"/>
<dbReference type="EMBL" id="KL197777">
    <property type="protein sequence ID" value="KDQ49670.1"/>
    <property type="molecule type" value="Genomic_DNA"/>
</dbReference>
<organism evidence="2 3">
    <name type="scientific">Jaapia argillacea MUCL 33604</name>
    <dbReference type="NCBI Taxonomy" id="933084"/>
    <lineage>
        <taxon>Eukaryota</taxon>
        <taxon>Fungi</taxon>
        <taxon>Dikarya</taxon>
        <taxon>Basidiomycota</taxon>
        <taxon>Agaricomycotina</taxon>
        <taxon>Agaricomycetes</taxon>
        <taxon>Agaricomycetidae</taxon>
        <taxon>Jaapiales</taxon>
        <taxon>Jaapiaceae</taxon>
        <taxon>Jaapia</taxon>
    </lineage>
</organism>
<gene>
    <name evidence="2" type="ORF">JAAARDRAFT_42686</name>
</gene>
<accession>A0A067P770</accession>
<dbReference type="HOGENOM" id="CLU_084280_4_1_1"/>
<dbReference type="Pfam" id="PF20236">
    <property type="entry name" value="DUF6593"/>
    <property type="match status" value="1"/>
</dbReference>
<protein>
    <recommendedName>
        <fullName evidence="1">DUF6593 domain-containing protein</fullName>
    </recommendedName>
</protein>
<evidence type="ECO:0000259" key="1">
    <source>
        <dbReference type="Pfam" id="PF20236"/>
    </source>
</evidence>
<evidence type="ECO:0000313" key="3">
    <source>
        <dbReference type="Proteomes" id="UP000027265"/>
    </source>
</evidence>
<dbReference type="Proteomes" id="UP000027265">
    <property type="component" value="Unassembled WGS sequence"/>
</dbReference>
<dbReference type="InterPro" id="IPR046528">
    <property type="entry name" value="DUF6593"/>
</dbReference>
<sequence>MNKRFTFTEDSPLRTLLLDDEDRPVYKIDTPIKLFRSTTKISRYTGSQDDEEIARIHWHYIHNSQIIIGGRILEAGKFLKRAGFVRKDHKFTGPDGQEYKWDGGFRSTKLTLNDGSETLVACFTPSSRGLVTVKRRACLEIYPVGLSMVDLIITTFVYSEEKNRESDRS</sequence>
<dbReference type="AlphaFoldDB" id="A0A067P770"/>
<feature type="domain" description="DUF6593" evidence="1">
    <location>
        <begin position="10"/>
        <end position="165"/>
    </location>
</feature>
<keyword evidence="3" id="KW-1185">Reference proteome</keyword>